<feature type="transmembrane region" description="Helical" evidence="1">
    <location>
        <begin position="75"/>
        <end position="96"/>
    </location>
</feature>
<reference evidence="2 3" key="1">
    <citation type="submission" date="2018-09" db="EMBL/GenBank/DDBJ databases">
        <title>Genomic Encyclopedia of Archaeal and Bacterial Type Strains, Phase II (KMG-II): from individual species to whole genera.</title>
        <authorList>
            <person name="Goeker M."/>
        </authorList>
    </citation>
    <scope>NUCLEOTIDE SEQUENCE [LARGE SCALE GENOMIC DNA]</scope>
    <source>
        <strain evidence="2 3">DSM 13151</strain>
    </source>
</reference>
<dbReference type="OrthoDB" id="240491at2157"/>
<gene>
    <name evidence="2" type="ORF">ATJ93_3530</name>
</gene>
<dbReference type="InterPro" id="IPR008338">
    <property type="entry name" value="Capsule_biosynth_CapC"/>
</dbReference>
<comment type="caution">
    <text evidence="2">The sequence shown here is derived from an EMBL/GenBank/DDBJ whole genome shotgun (WGS) entry which is preliminary data.</text>
</comment>
<dbReference type="AlphaFoldDB" id="A0A3R7HX02"/>
<evidence type="ECO:0000313" key="2">
    <source>
        <dbReference type="EMBL" id="RKD93895.1"/>
    </source>
</evidence>
<keyword evidence="3" id="KW-1185">Reference proteome</keyword>
<dbReference type="EMBL" id="RAPO01000003">
    <property type="protein sequence ID" value="RKD93895.1"/>
    <property type="molecule type" value="Genomic_DNA"/>
</dbReference>
<organism evidence="2 3">
    <name type="scientific">Halopiger aswanensis</name>
    <dbReference type="NCBI Taxonomy" id="148449"/>
    <lineage>
        <taxon>Archaea</taxon>
        <taxon>Methanobacteriati</taxon>
        <taxon>Methanobacteriota</taxon>
        <taxon>Stenosarchaea group</taxon>
        <taxon>Halobacteria</taxon>
        <taxon>Halobacteriales</taxon>
        <taxon>Natrialbaceae</taxon>
        <taxon>Halopiger</taxon>
    </lineage>
</organism>
<feature type="transmembrane region" description="Helical" evidence="1">
    <location>
        <begin position="189"/>
        <end position="207"/>
    </location>
</feature>
<dbReference type="GO" id="GO:0045227">
    <property type="term" value="P:capsule polysaccharide biosynthetic process"/>
    <property type="evidence" value="ECO:0007669"/>
    <property type="project" value="InterPro"/>
</dbReference>
<feature type="transmembrane region" description="Helical" evidence="1">
    <location>
        <begin position="319"/>
        <end position="338"/>
    </location>
</feature>
<feature type="transmembrane region" description="Helical" evidence="1">
    <location>
        <begin position="102"/>
        <end position="121"/>
    </location>
</feature>
<accession>A0A3R7HX02</accession>
<name>A0A3R7HX02_9EURY</name>
<keyword evidence="1" id="KW-0812">Transmembrane</keyword>
<evidence type="ECO:0000313" key="3">
    <source>
        <dbReference type="Proteomes" id="UP000283805"/>
    </source>
</evidence>
<protein>
    <submittedName>
        <fullName evidence="2">Capsule biosynthesis CapC-like protein</fullName>
    </submittedName>
</protein>
<dbReference type="Proteomes" id="UP000283805">
    <property type="component" value="Unassembled WGS sequence"/>
</dbReference>
<feature type="transmembrane region" description="Helical" evidence="1">
    <location>
        <begin position="350"/>
        <end position="373"/>
    </location>
</feature>
<feature type="transmembrane region" description="Helical" evidence="1">
    <location>
        <begin position="238"/>
        <end position="258"/>
    </location>
</feature>
<proteinExistence type="predicted"/>
<dbReference type="GO" id="GO:0016020">
    <property type="term" value="C:membrane"/>
    <property type="evidence" value="ECO:0007669"/>
    <property type="project" value="InterPro"/>
</dbReference>
<feature type="transmembrane region" description="Helical" evidence="1">
    <location>
        <begin position="265"/>
        <end position="285"/>
    </location>
</feature>
<feature type="transmembrane region" description="Helical" evidence="1">
    <location>
        <begin position="214"/>
        <end position="232"/>
    </location>
</feature>
<evidence type="ECO:0000256" key="1">
    <source>
        <dbReference type="SAM" id="Phobius"/>
    </source>
</evidence>
<feature type="transmembrane region" description="Helical" evidence="1">
    <location>
        <begin position="133"/>
        <end position="155"/>
    </location>
</feature>
<feature type="transmembrane region" description="Helical" evidence="1">
    <location>
        <begin position="291"/>
        <end position="307"/>
    </location>
</feature>
<dbReference type="Pfam" id="PF14102">
    <property type="entry name" value="Caps_synth_CapC"/>
    <property type="match status" value="2"/>
</dbReference>
<feature type="transmembrane region" description="Helical" evidence="1">
    <location>
        <begin position="45"/>
        <end position="63"/>
    </location>
</feature>
<sequence length="394" mass="40921">MIVAATLTVLGLLIGIGIVQRYGLRLSGVLVVPLFAVYALYDFTAIPAFALGIIAAYGGLVILQRRTFLFGRQLLLASMGISMAVPLGVFGGLTLLGVPGLTLSDVTFVGSILPGVAAYNYHQLESDRRRDDVLLSAATLLGLTGLGVALVNLPLAPYLGSLTPPVLYGEGSDIAAIQGVSFSDASSPLTAPPAVILAAIVAGMVVSEGAYLRWGIRLNGIIALPLLALFTLRSVAVFPLYVAGLAAVYGLITLLHRWTLLYGRVLLASGLVIAMVGSVPVAMVAPVTSGRHLFFAAILIGIGAYNLHRMPPEHRSTSIALSAGAFVGFLGVLGWVVGPLPEAIVADPDVLEAGAVLVATVVVIVAAGTALRLERLRPSAAERRRIASHDHTDS</sequence>
<keyword evidence="1" id="KW-0472">Membrane</keyword>
<dbReference type="RefSeq" id="WP_120245879.1">
    <property type="nucleotide sequence ID" value="NZ_RAPO01000003.1"/>
</dbReference>
<keyword evidence="1" id="KW-1133">Transmembrane helix</keyword>